<keyword evidence="1" id="KW-0805">Transcription regulation</keyword>
<dbReference type="Proteomes" id="UP001326110">
    <property type="component" value="Chromosome"/>
</dbReference>
<accession>A0ABZ0Y2P2</accession>
<dbReference type="Gene3D" id="1.10.10.10">
    <property type="entry name" value="Winged helix-like DNA-binding domain superfamily/Winged helix DNA-binding domain"/>
    <property type="match status" value="1"/>
</dbReference>
<protein>
    <submittedName>
        <fullName evidence="5">GntR family transcriptional regulator</fullName>
    </submittedName>
</protein>
<dbReference type="PROSITE" id="PS50949">
    <property type="entry name" value="HTH_GNTR"/>
    <property type="match status" value="1"/>
</dbReference>
<dbReference type="Pfam" id="PF00392">
    <property type="entry name" value="GntR"/>
    <property type="match status" value="1"/>
</dbReference>
<dbReference type="SUPFAM" id="SSF46785">
    <property type="entry name" value="Winged helix' DNA-binding domain"/>
    <property type="match status" value="1"/>
</dbReference>
<evidence type="ECO:0000259" key="4">
    <source>
        <dbReference type="PROSITE" id="PS50949"/>
    </source>
</evidence>
<gene>
    <name evidence="5" type="ORF">SR858_05255</name>
</gene>
<evidence type="ECO:0000256" key="1">
    <source>
        <dbReference type="ARBA" id="ARBA00023015"/>
    </source>
</evidence>
<evidence type="ECO:0000256" key="3">
    <source>
        <dbReference type="ARBA" id="ARBA00023163"/>
    </source>
</evidence>
<dbReference type="RefSeq" id="WP_322534495.1">
    <property type="nucleotide sequence ID" value="NZ_CP140152.1"/>
</dbReference>
<sequence>MMNQPRRSPLMLQIATGDPRPINRQIVDGVKRLVASGELAVGAALPSVRGLATQLAINPNTVAKAYTELTTEGWLDARAGLGLFVATPRQRLSDPERERRLNDAVVRFVGDVIALDYPADALLDRVAAELALVAPKKTA</sequence>
<evidence type="ECO:0000256" key="2">
    <source>
        <dbReference type="ARBA" id="ARBA00023125"/>
    </source>
</evidence>
<dbReference type="InterPro" id="IPR036390">
    <property type="entry name" value="WH_DNA-bd_sf"/>
</dbReference>
<name>A0ABZ0Y2P2_9BURK</name>
<evidence type="ECO:0000313" key="5">
    <source>
        <dbReference type="EMBL" id="WQH05747.1"/>
    </source>
</evidence>
<dbReference type="InterPro" id="IPR036388">
    <property type="entry name" value="WH-like_DNA-bd_sf"/>
</dbReference>
<dbReference type="InterPro" id="IPR000524">
    <property type="entry name" value="Tscrpt_reg_HTH_GntR"/>
</dbReference>
<proteinExistence type="predicted"/>
<dbReference type="PANTHER" id="PTHR38445:SF9">
    <property type="entry name" value="HTH-TYPE TRANSCRIPTIONAL REPRESSOR YTRA"/>
    <property type="match status" value="1"/>
</dbReference>
<dbReference type="SMART" id="SM00345">
    <property type="entry name" value="HTH_GNTR"/>
    <property type="match status" value="1"/>
</dbReference>
<keyword evidence="3" id="KW-0804">Transcription</keyword>
<keyword evidence="2" id="KW-0238">DNA-binding</keyword>
<dbReference type="CDD" id="cd07377">
    <property type="entry name" value="WHTH_GntR"/>
    <property type="match status" value="1"/>
</dbReference>
<evidence type="ECO:0000313" key="6">
    <source>
        <dbReference type="Proteomes" id="UP001326110"/>
    </source>
</evidence>
<feature type="domain" description="HTH gntR-type" evidence="4">
    <location>
        <begin position="20"/>
        <end position="88"/>
    </location>
</feature>
<dbReference type="PANTHER" id="PTHR38445">
    <property type="entry name" value="HTH-TYPE TRANSCRIPTIONAL REPRESSOR YTRA"/>
    <property type="match status" value="1"/>
</dbReference>
<keyword evidence="6" id="KW-1185">Reference proteome</keyword>
<dbReference type="EMBL" id="CP140152">
    <property type="protein sequence ID" value="WQH05747.1"/>
    <property type="molecule type" value="Genomic_DNA"/>
</dbReference>
<organism evidence="5 6">
    <name type="scientific">Duganella zoogloeoides</name>
    <dbReference type="NCBI Taxonomy" id="75659"/>
    <lineage>
        <taxon>Bacteria</taxon>
        <taxon>Pseudomonadati</taxon>
        <taxon>Pseudomonadota</taxon>
        <taxon>Betaproteobacteria</taxon>
        <taxon>Burkholderiales</taxon>
        <taxon>Oxalobacteraceae</taxon>
        <taxon>Telluria group</taxon>
        <taxon>Duganella</taxon>
    </lineage>
</organism>
<reference evidence="5 6" key="1">
    <citation type="submission" date="2023-11" db="EMBL/GenBank/DDBJ databases">
        <title>MicrobeMod: A computational toolkit for identifying prokaryotic methylation and restriction-modification with nanopore sequencing.</title>
        <authorList>
            <person name="Crits-Christoph A."/>
            <person name="Kang S.C."/>
            <person name="Lee H."/>
            <person name="Ostrov N."/>
        </authorList>
    </citation>
    <scope>NUCLEOTIDE SEQUENCE [LARGE SCALE GENOMIC DNA]</scope>
    <source>
        <strain evidence="5 6">ATCC 25935</strain>
    </source>
</reference>